<protein>
    <recommendedName>
        <fullName evidence="2">Cupin-like domain-containing protein</fullName>
    </recommendedName>
</protein>
<keyword evidence="1" id="KW-0812">Transmembrane</keyword>
<dbReference type="Pfam" id="PF13621">
    <property type="entry name" value="Cupin_8"/>
    <property type="match status" value="1"/>
</dbReference>
<feature type="transmembrane region" description="Helical" evidence="1">
    <location>
        <begin position="6"/>
        <end position="25"/>
    </location>
</feature>
<feature type="domain" description="Cupin-like" evidence="2">
    <location>
        <begin position="125"/>
        <end position="269"/>
    </location>
</feature>
<dbReference type="PANTHER" id="PTHR12461">
    <property type="entry name" value="HYPOXIA-INDUCIBLE FACTOR 1 ALPHA INHIBITOR-RELATED"/>
    <property type="match status" value="1"/>
</dbReference>
<dbReference type="EMBL" id="MN739823">
    <property type="protein sequence ID" value="QHT27517.1"/>
    <property type="molecule type" value="Genomic_DNA"/>
</dbReference>
<keyword evidence="1" id="KW-0472">Membrane</keyword>
<sequence length="382" mass="44594">MLNWIISIFIFCLVLFVYLHIHFHFKTSNDLEIYEIDNVSKEKFEELCDIRQPIIFPFENEKIINSTCYDYIYNNYNSFDIQIRESAFNKQSENNKNKLKDTTIESDVDVYVPLSLNLANKLFVEDDTETYYSANNTDFLKETGVIKSFQYNDEYLRPYMLCNTKYDVMTGSNNTVTPFKYELNYRNFFLVTQGSIEVKMTPPKSTKYLYPVKDYELFEFKSPVNPWNVSPEYKADFDKIKCLEFTVPQGKALYIPAYWWYSIKFHKNTSISCFKYKTYMNCVSIIPDLSLHGLQLQNIKRNTVKITKKYNNSHPIESTEKKVLPTSDAEITNKIDQNIITIPNIDTTSQTQILTANIPSIPESSIAISTTNISDLSSTINI</sequence>
<accession>A0A6C0EE87</accession>
<evidence type="ECO:0000313" key="3">
    <source>
        <dbReference type="EMBL" id="QHT27517.1"/>
    </source>
</evidence>
<evidence type="ECO:0000256" key="1">
    <source>
        <dbReference type="SAM" id="Phobius"/>
    </source>
</evidence>
<dbReference type="PANTHER" id="PTHR12461:SF105">
    <property type="entry name" value="HYPOXIA-INDUCIBLE FACTOR 1-ALPHA INHIBITOR"/>
    <property type="match status" value="1"/>
</dbReference>
<organism evidence="3">
    <name type="scientific">viral metagenome</name>
    <dbReference type="NCBI Taxonomy" id="1070528"/>
    <lineage>
        <taxon>unclassified sequences</taxon>
        <taxon>metagenomes</taxon>
        <taxon>organismal metagenomes</taxon>
    </lineage>
</organism>
<keyword evidence="1" id="KW-1133">Transmembrane helix</keyword>
<reference evidence="3" key="1">
    <citation type="journal article" date="2020" name="Nature">
        <title>Giant virus diversity and host interactions through global metagenomics.</title>
        <authorList>
            <person name="Schulz F."/>
            <person name="Roux S."/>
            <person name="Paez-Espino D."/>
            <person name="Jungbluth S."/>
            <person name="Walsh D.A."/>
            <person name="Denef V.J."/>
            <person name="McMahon K.D."/>
            <person name="Konstantinidis K.T."/>
            <person name="Eloe-Fadrosh E.A."/>
            <person name="Kyrpides N.C."/>
            <person name="Woyke T."/>
        </authorList>
    </citation>
    <scope>NUCLEOTIDE SEQUENCE</scope>
    <source>
        <strain evidence="3">GVMAG-M-3300023179-33</strain>
    </source>
</reference>
<dbReference type="InterPro" id="IPR014710">
    <property type="entry name" value="RmlC-like_jellyroll"/>
</dbReference>
<proteinExistence type="predicted"/>
<dbReference type="SUPFAM" id="SSF51197">
    <property type="entry name" value="Clavaminate synthase-like"/>
    <property type="match status" value="1"/>
</dbReference>
<name>A0A6C0EE87_9ZZZZ</name>
<evidence type="ECO:0000259" key="2">
    <source>
        <dbReference type="Pfam" id="PF13621"/>
    </source>
</evidence>
<dbReference type="AlphaFoldDB" id="A0A6C0EE87"/>
<dbReference type="Gene3D" id="2.60.120.10">
    <property type="entry name" value="Jelly Rolls"/>
    <property type="match status" value="1"/>
</dbReference>
<dbReference type="InterPro" id="IPR041667">
    <property type="entry name" value="Cupin_8"/>
</dbReference>